<accession>A0ABS0LTX0</accession>
<dbReference type="Proteomes" id="UP000721415">
    <property type="component" value="Unassembled WGS sequence"/>
</dbReference>
<organism evidence="2 3">
    <name type="scientific">Facklamia lactis</name>
    <dbReference type="NCBI Taxonomy" id="2749967"/>
    <lineage>
        <taxon>Bacteria</taxon>
        <taxon>Bacillati</taxon>
        <taxon>Bacillota</taxon>
        <taxon>Bacilli</taxon>
        <taxon>Lactobacillales</taxon>
        <taxon>Aerococcaceae</taxon>
        <taxon>Facklamia</taxon>
    </lineage>
</organism>
<reference evidence="2 3" key="1">
    <citation type="submission" date="2020-07" db="EMBL/GenBank/DDBJ databases">
        <title>Facklamia lactis sp. nov., isolated from raw milk.</title>
        <authorList>
            <person name="Doll E.V."/>
            <person name="Huptas C."/>
            <person name="Staib L."/>
            <person name="Wenning M."/>
            <person name="Scherer S."/>
        </authorList>
    </citation>
    <scope>NUCLEOTIDE SEQUENCE [LARGE SCALE GENOMIC DNA]</scope>
    <source>
        <strain evidence="2 3">DSM 111018</strain>
    </source>
</reference>
<sequence length="68" mass="7935">MNNRKFDPEVLVSERRFIVTVLFIALLIQIVVAFLYYFKEAQVALLFPMILAILVTFVGLVRVWNFGK</sequence>
<dbReference type="RefSeq" id="WP_197115664.1">
    <property type="nucleotide sequence ID" value="NZ_JACBXQ010000004.1"/>
</dbReference>
<keyword evidence="1" id="KW-0472">Membrane</keyword>
<evidence type="ECO:0000313" key="3">
    <source>
        <dbReference type="Proteomes" id="UP000721415"/>
    </source>
</evidence>
<keyword evidence="3" id="KW-1185">Reference proteome</keyword>
<evidence type="ECO:0000313" key="2">
    <source>
        <dbReference type="EMBL" id="MBG9986749.1"/>
    </source>
</evidence>
<gene>
    <name evidence="2" type="ORF">HZY91_07545</name>
</gene>
<keyword evidence="1" id="KW-1133">Transmembrane helix</keyword>
<feature type="transmembrane region" description="Helical" evidence="1">
    <location>
        <begin position="17"/>
        <end position="38"/>
    </location>
</feature>
<name>A0ABS0LTX0_9LACT</name>
<feature type="transmembrane region" description="Helical" evidence="1">
    <location>
        <begin position="45"/>
        <end position="64"/>
    </location>
</feature>
<dbReference type="EMBL" id="JACBXQ010000004">
    <property type="protein sequence ID" value="MBG9986749.1"/>
    <property type="molecule type" value="Genomic_DNA"/>
</dbReference>
<evidence type="ECO:0000256" key="1">
    <source>
        <dbReference type="SAM" id="Phobius"/>
    </source>
</evidence>
<protein>
    <submittedName>
        <fullName evidence="2">Uncharacterized protein</fullName>
    </submittedName>
</protein>
<proteinExistence type="predicted"/>
<keyword evidence="1" id="KW-0812">Transmembrane</keyword>
<comment type="caution">
    <text evidence="2">The sequence shown here is derived from an EMBL/GenBank/DDBJ whole genome shotgun (WGS) entry which is preliminary data.</text>
</comment>